<reference evidence="2" key="1">
    <citation type="journal article" date="2022" name="Mol. Ecol. Resour.">
        <title>The genomes of chicory, endive, great burdock and yacon provide insights into Asteraceae palaeo-polyploidization history and plant inulin production.</title>
        <authorList>
            <person name="Fan W."/>
            <person name="Wang S."/>
            <person name="Wang H."/>
            <person name="Wang A."/>
            <person name="Jiang F."/>
            <person name="Liu H."/>
            <person name="Zhao H."/>
            <person name="Xu D."/>
            <person name="Zhang Y."/>
        </authorList>
    </citation>
    <scope>NUCLEOTIDE SEQUENCE [LARGE SCALE GENOMIC DNA]</scope>
    <source>
        <strain evidence="2">cv. Niubang</strain>
    </source>
</reference>
<organism evidence="1 2">
    <name type="scientific">Arctium lappa</name>
    <name type="common">Greater burdock</name>
    <name type="synonym">Lappa major</name>
    <dbReference type="NCBI Taxonomy" id="4217"/>
    <lineage>
        <taxon>Eukaryota</taxon>
        <taxon>Viridiplantae</taxon>
        <taxon>Streptophyta</taxon>
        <taxon>Embryophyta</taxon>
        <taxon>Tracheophyta</taxon>
        <taxon>Spermatophyta</taxon>
        <taxon>Magnoliopsida</taxon>
        <taxon>eudicotyledons</taxon>
        <taxon>Gunneridae</taxon>
        <taxon>Pentapetalae</taxon>
        <taxon>asterids</taxon>
        <taxon>campanulids</taxon>
        <taxon>Asterales</taxon>
        <taxon>Asteraceae</taxon>
        <taxon>Carduoideae</taxon>
        <taxon>Cardueae</taxon>
        <taxon>Arctiinae</taxon>
        <taxon>Arctium</taxon>
    </lineage>
</organism>
<sequence>MDRNEVGSEPYINLKGYLLGNPRAFPDEENFRIQFANGMGLISDELHKCIEGIEMPQILEPNCSAIVVPIELPSQMGVKEHHPLSSFYCPDELDSLTSVWANDAGVREALHIRKGSIGEWKRCPTNLNFTKILEDTRPYHLNLSKKGYRSLIYSGDHDMVIPHQSTEAWVKDLNYSITNRWRSWKYRGQIAGYTESYANMMTYATVKASNLFELLSF</sequence>
<evidence type="ECO:0000313" key="2">
    <source>
        <dbReference type="Proteomes" id="UP001055879"/>
    </source>
</evidence>
<proteinExistence type="predicted"/>
<keyword evidence="2" id="KW-1185">Reference proteome</keyword>
<dbReference type="EMBL" id="CM042049">
    <property type="protein sequence ID" value="KAI3747348.1"/>
    <property type="molecule type" value="Genomic_DNA"/>
</dbReference>
<evidence type="ECO:0000313" key="1">
    <source>
        <dbReference type="EMBL" id="KAI3747348.1"/>
    </source>
</evidence>
<dbReference type="Proteomes" id="UP001055879">
    <property type="component" value="Linkage Group LG03"/>
</dbReference>
<name>A0ACB9DLX5_ARCLA</name>
<reference evidence="1 2" key="2">
    <citation type="journal article" date="2022" name="Mol. Ecol. Resour.">
        <title>The genomes of chicory, endive, great burdock and yacon provide insights into Asteraceae paleo-polyploidization history and plant inulin production.</title>
        <authorList>
            <person name="Fan W."/>
            <person name="Wang S."/>
            <person name="Wang H."/>
            <person name="Wang A."/>
            <person name="Jiang F."/>
            <person name="Liu H."/>
            <person name="Zhao H."/>
            <person name="Xu D."/>
            <person name="Zhang Y."/>
        </authorList>
    </citation>
    <scope>NUCLEOTIDE SEQUENCE [LARGE SCALE GENOMIC DNA]</scope>
    <source>
        <strain evidence="2">cv. Niubang</strain>
    </source>
</reference>
<protein>
    <submittedName>
        <fullName evidence="1">Uncharacterized protein</fullName>
    </submittedName>
</protein>
<accession>A0ACB9DLX5</accession>
<gene>
    <name evidence="1" type="ORF">L6452_09802</name>
</gene>
<comment type="caution">
    <text evidence="1">The sequence shown here is derived from an EMBL/GenBank/DDBJ whole genome shotgun (WGS) entry which is preliminary data.</text>
</comment>